<dbReference type="EMBL" id="GITU01008071">
    <property type="protein sequence ID" value="MBC1176774.1"/>
    <property type="molecule type" value="Transcribed_RNA"/>
</dbReference>
<dbReference type="PROSITE" id="PS50878">
    <property type="entry name" value="RT_POL"/>
    <property type="match status" value="1"/>
</dbReference>
<evidence type="ECO:0000313" key="2">
    <source>
        <dbReference type="EMBL" id="MBC1176774.1"/>
    </source>
</evidence>
<dbReference type="CDD" id="cd01650">
    <property type="entry name" value="RT_nLTR_like"/>
    <property type="match status" value="1"/>
</dbReference>
<dbReference type="PANTHER" id="PTHR36688">
    <property type="entry name" value="ENDO/EXONUCLEASE/PHOSPHATASE DOMAIN-CONTAINING PROTEIN"/>
    <property type="match status" value="1"/>
</dbReference>
<dbReference type="EnsemblMetazoa" id="LLOJ008366-RA">
    <property type="protein sequence ID" value="LLOJ008366-PA"/>
    <property type="gene ID" value="LLOJ008366"/>
</dbReference>
<dbReference type="EMBL" id="AJWK01028301">
    <property type="status" value="NOT_ANNOTATED_CDS"/>
    <property type="molecule type" value="Genomic_DNA"/>
</dbReference>
<dbReference type="EMBL" id="AJWK01028303">
    <property type="status" value="NOT_ANNOTATED_CDS"/>
    <property type="molecule type" value="Genomic_DNA"/>
</dbReference>
<keyword evidence="2" id="KW-0548">Nucleotidyltransferase</keyword>
<dbReference type="EMBL" id="AJWK01028299">
    <property type="status" value="NOT_ANNOTATED_CDS"/>
    <property type="molecule type" value="Genomic_DNA"/>
</dbReference>
<name>A0A1B0CU15_LUTLO</name>
<dbReference type="EMBL" id="AJWK01028300">
    <property type="status" value="NOT_ANNOTATED_CDS"/>
    <property type="molecule type" value="Genomic_DNA"/>
</dbReference>
<dbReference type="GO" id="GO:0003964">
    <property type="term" value="F:RNA-directed DNA polymerase activity"/>
    <property type="evidence" value="ECO:0007669"/>
    <property type="project" value="UniProtKB-KW"/>
</dbReference>
<dbReference type="EMBL" id="AJWK01028308">
    <property type="status" value="NOT_ANNOTATED_CDS"/>
    <property type="molecule type" value="Genomic_DNA"/>
</dbReference>
<dbReference type="EMBL" id="AJWK01028305">
    <property type="status" value="NOT_ANNOTATED_CDS"/>
    <property type="molecule type" value="Genomic_DNA"/>
</dbReference>
<dbReference type="EMBL" id="AJWK01028304">
    <property type="status" value="NOT_ANNOTATED_CDS"/>
    <property type="molecule type" value="Genomic_DNA"/>
</dbReference>
<dbReference type="AlphaFoldDB" id="A0A1B0CU15"/>
<dbReference type="InterPro" id="IPR052560">
    <property type="entry name" value="RdDP_mobile_element"/>
</dbReference>
<protein>
    <submittedName>
        <fullName evidence="2">Putative rna-directed dna polymerase from mobile element jockey-like isoform x3</fullName>
    </submittedName>
</protein>
<organism evidence="3 4">
    <name type="scientific">Lutzomyia longipalpis</name>
    <name type="common">Sand fly</name>
    <dbReference type="NCBI Taxonomy" id="7200"/>
    <lineage>
        <taxon>Eukaryota</taxon>
        <taxon>Metazoa</taxon>
        <taxon>Ecdysozoa</taxon>
        <taxon>Arthropoda</taxon>
        <taxon>Hexapoda</taxon>
        <taxon>Insecta</taxon>
        <taxon>Pterygota</taxon>
        <taxon>Neoptera</taxon>
        <taxon>Endopterygota</taxon>
        <taxon>Diptera</taxon>
        <taxon>Nematocera</taxon>
        <taxon>Psychodoidea</taxon>
        <taxon>Psychodidae</taxon>
        <taxon>Lutzomyia</taxon>
        <taxon>Lutzomyia</taxon>
    </lineage>
</organism>
<keyword evidence="4" id="KW-1185">Reference proteome</keyword>
<dbReference type="EMBL" id="AJWK01028307">
    <property type="status" value="NOT_ANNOTATED_CDS"/>
    <property type="molecule type" value="Genomic_DNA"/>
</dbReference>
<proteinExistence type="predicted"/>
<dbReference type="PANTHER" id="PTHR36688:SF1">
    <property type="entry name" value="ENDONUCLEASE_EXONUCLEASE_PHOSPHATASE DOMAIN-CONTAINING PROTEIN"/>
    <property type="match status" value="1"/>
</dbReference>
<dbReference type="Pfam" id="PF00078">
    <property type="entry name" value="RVT_1"/>
    <property type="match status" value="1"/>
</dbReference>
<evidence type="ECO:0000259" key="1">
    <source>
        <dbReference type="PROSITE" id="PS50878"/>
    </source>
</evidence>
<dbReference type="EMBL" id="AJWK01028306">
    <property type="status" value="NOT_ANNOTATED_CDS"/>
    <property type="molecule type" value="Genomic_DNA"/>
</dbReference>
<dbReference type="VEuPathDB" id="VectorBase:LLOJ008366"/>
<dbReference type="InterPro" id="IPR000477">
    <property type="entry name" value="RT_dom"/>
</dbReference>
<dbReference type="SUPFAM" id="SSF56672">
    <property type="entry name" value="DNA/RNA polymerases"/>
    <property type="match status" value="1"/>
</dbReference>
<dbReference type="InterPro" id="IPR043502">
    <property type="entry name" value="DNA/RNA_pol_sf"/>
</dbReference>
<feature type="domain" description="Reverse transcriptase" evidence="1">
    <location>
        <begin position="308"/>
        <end position="566"/>
    </location>
</feature>
<dbReference type="VEuPathDB" id="VectorBase:LLONM1_009705"/>
<keyword evidence="2" id="KW-0808">Transferase</keyword>
<reference evidence="3" key="3">
    <citation type="submission" date="2020-05" db="UniProtKB">
        <authorList>
            <consortium name="EnsemblMetazoa"/>
        </authorList>
    </citation>
    <scope>IDENTIFICATION</scope>
    <source>
        <strain evidence="3">Jacobina</strain>
    </source>
</reference>
<evidence type="ECO:0000313" key="3">
    <source>
        <dbReference type="EnsemblMetazoa" id="LLOJ008366-PA"/>
    </source>
</evidence>
<keyword evidence="2" id="KW-0695">RNA-directed DNA polymerase</keyword>
<evidence type="ECO:0000313" key="4">
    <source>
        <dbReference type="Proteomes" id="UP000092461"/>
    </source>
</evidence>
<accession>A0A1B0CU15</accession>
<dbReference type="Proteomes" id="UP000092461">
    <property type="component" value="Unassembled WGS sequence"/>
</dbReference>
<dbReference type="EMBL" id="AJWK01028302">
    <property type="status" value="NOT_ANNOTATED_CDS"/>
    <property type="molecule type" value="Genomic_DNA"/>
</dbReference>
<reference evidence="4" key="1">
    <citation type="submission" date="2012-05" db="EMBL/GenBank/DDBJ databases">
        <title>Whole Genome Assembly of Lutzomyia longipalpis.</title>
        <authorList>
            <person name="Richards S."/>
            <person name="Qu C."/>
            <person name="Dillon R."/>
            <person name="Worley K."/>
            <person name="Scherer S."/>
            <person name="Batterton M."/>
            <person name="Taylor A."/>
            <person name="Hawes A."/>
            <person name="Hernandez B."/>
            <person name="Kovar C."/>
            <person name="Mandapat C."/>
            <person name="Pham C."/>
            <person name="Qu C."/>
            <person name="Jing C."/>
            <person name="Bess C."/>
            <person name="Bandaranaike D."/>
            <person name="Ngo D."/>
            <person name="Ongeri F."/>
            <person name="Arias F."/>
            <person name="Lara F."/>
            <person name="Weissenberger G."/>
            <person name="Kamau G."/>
            <person name="Han H."/>
            <person name="Shen H."/>
            <person name="Dinh H."/>
            <person name="Khalil I."/>
            <person name="Jones J."/>
            <person name="Shafer J."/>
            <person name="Jayaseelan J."/>
            <person name="Quiroz J."/>
            <person name="Blankenburg K."/>
            <person name="Nguyen L."/>
            <person name="Jackson L."/>
            <person name="Francisco L."/>
            <person name="Tang L.-Y."/>
            <person name="Pu L.-L."/>
            <person name="Perales L."/>
            <person name="Lorensuhewa L."/>
            <person name="Munidasa M."/>
            <person name="Coyle M."/>
            <person name="Taylor M."/>
            <person name="Puazo M."/>
            <person name="Firestine M."/>
            <person name="Scheel M."/>
            <person name="Javaid M."/>
            <person name="Wang M."/>
            <person name="Li M."/>
            <person name="Tabassum N."/>
            <person name="Saada N."/>
            <person name="Osuji N."/>
            <person name="Aqrawi P."/>
            <person name="Fu Q."/>
            <person name="Thornton R."/>
            <person name="Raj R."/>
            <person name="Goodspeed R."/>
            <person name="Mata R."/>
            <person name="Najjar R."/>
            <person name="Gubbala S."/>
            <person name="Lee S."/>
            <person name="Denson S."/>
            <person name="Patil S."/>
            <person name="Macmil S."/>
            <person name="Qi S."/>
            <person name="Matskevitch T."/>
            <person name="Palculict T."/>
            <person name="Mathew T."/>
            <person name="Vee V."/>
            <person name="Velamala V."/>
            <person name="Korchina V."/>
            <person name="Cai W."/>
            <person name="Liu W."/>
            <person name="Dai W."/>
            <person name="Zou X."/>
            <person name="Zhu Y."/>
            <person name="Zhang Y."/>
            <person name="Wu Y.-Q."/>
            <person name="Xin Y."/>
            <person name="Nazarath L."/>
            <person name="Kovar C."/>
            <person name="Han Y."/>
            <person name="Muzny D."/>
            <person name="Gibbs R."/>
        </authorList>
    </citation>
    <scope>NUCLEOTIDE SEQUENCE [LARGE SCALE GENOMIC DNA]</scope>
    <source>
        <strain evidence="4">Jacobina</strain>
    </source>
</reference>
<sequence length="742" mass="84291">MLNRCGLPIRESTQYLEWRKPIEMILPINVMSFSSTNLYHRGCTINCKSVLDYVWRGESCSVFPAFSSSPVIRRFDSSLSLARLSRVFAIFFNLLAVSCISSARLLRSFLRSPNEGYFRLPPAGATIVNRWASITAPTGANIFMAARNYDGTAQFNEISVPQFYAGYFTLDRRDAQARKLFRKKKSEHWRERCENFSSSTSLSELWNMARSFRGQSRSRNTNMNESMFQNFADKLAPPFVSRPYHIAPTAPEGRESHLQYWSLFTMSELKSALSSTKNKSAGLDKIKVSFLKNLPMNGLEVLIGIFNDFMSSAIIPSPWLSAKVIAIRKPNKDGSEVTHFRPICILSAVRKVFEKLILLRLDSWVTDLDLIPQSQMGFRRGFGTQNCLAELSAEIQIAWSAKKVLGCVFLDVSSAYDGVLVDVLCRDLVSVGLPQNIGVLLSRLLSERCLEFFDGSRRILSRSGSVGLPQGSVLAPLCYNLYVRDIDNTISRDCLVLQYADDVAIGFAHKDPQVIANVRCGSNVIPLVEKFRYLGVVFDRKCLWGAHIRAVAESCSKRVNFLRAVCGLRWGAHPSVLRTLYVTTIRSVMEYGSLVFRTAANSHMMKLYRIQWRSLRICLGLMTSTHTGSLEVVAGICPLDLRFIVVAQRFLIRSSDRHVKLWQNLRHIKQNCPKSPFTELLKWLDEIGWNEINVQAYDNLYFSTDRPQFQFSTIIWEQLRGFPKRVANLCKWICQKCAVVTQ</sequence>
<reference evidence="2" key="2">
    <citation type="journal article" date="2020" name="BMC">
        <title>Leishmania infection induces a limited differential gene expression in the sand fly midgut.</title>
        <authorList>
            <person name="Coutinho-Abreu I.V."/>
            <person name="Serafim T.D."/>
            <person name="Meneses C."/>
            <person name="Kamhawi S."/>
            <person name="Oliveira F."/>
            <person name="Valenzuela J.G."/>
        </authorList>
    </citation>
    <scope>NUCLEOTIDE SEQUENCE</scope>
    <source>
        <strain evidence="2">Jacobina</strain>
        <tissue evidence="2">Midgut</tissue>
    </source>
</reference>